<protein>
    <submittedName>
        <fullName evidence="2">Uncharacterized protein</fullName>
    </submittedName>
</protein>
<keyword evidence="1" id="KW-0812">Transmembrane</keyword>
<organism evidence="2 3">
    <name type="scientific">Actinacidiphila rubida</name>
    <dbReference type="NCBI Taxonomy" id="310780"/>
    <lineage>
        <taxon>Bacteria</taxon>
        <taxon>Bacillati</taxon>
        <taxon>Actinomycetota</taxon>
        <taxon>Actinomycetes</taxon>
        <taxon>Kitasatosporales</taxon>
        <taxon>Streptomycetaceae</taxon>
        <taxon>Actinacidiphila</taxon>
    </lineage>
</organism>
<dbReference type="STRING" id="310780.SAMN05216267_105228"/>
<dbReference type="Proteomes" id="UP000181951">
    <property type="component" value="Unassembled WGS sequence"/>
</dbReference>
<keyword evidence="1" id="KW-0472">Membrane</keyword>
<keyword evidence="3" id="KW-1185">Reference proteome</keyword>
<reference evidence="2 3" key="1">
    <citation type="submission" date="2016-10" db="EMBL/GenBank/DDBJ databases">
        <authorList>
            <person name="de Groot N.N."/>
        </authorList>
    </citation>
    <scope>NUCLEOTIDE SEQUENCE [LARGE SCALE GENOMIC DNA]</scope>
    <source>
        <strain evidence="2 3">CGMCC 4.2026</strain>
    </source>
</reference>
<evidence type="ECO:0000313" key="3">
    <source>
        <dbReference type="Proteomes" id="UP000181951"/>
    </source>
</evidence>
<proteinExistence type="predicted"/>
<evidence type="ECO:0000256" key="1">
    <source>
        <dbReference type="SAM" id="Phobius"/>
    </source>
</evidence>
<dbReference type="OrthoDB" id="9984874at2"/>
<name>A0A1H8TFC1_9ACTN</name>
<keyword evidence="1" id="KW-1133">Transmembrane helix</keyword>
<dbReference type="AlphaFoldDB" id="A0A1H8TFC1"/>
<evidence type="ECO:0000313" key="2">
    <source>
        <dbReference type="EMBL" id="SEO89617.1"/>
    </source>
</evidence>
<feature type="transmembrane region" description="Helical" evidence="1">
    <location>
        <begin position="25"/>
        <end position="44"/>
    </location>
</feature>
<feature type="transmembrane region" description="Helical" evidence="1">
    <location>
        <begin position="51"/>
        <end position="69"/>
    </location>
</feature>
<gene>
    <name evidence="2" type="ORF">SAMN05216267_105228</name>
</gene>
<dbReference type="EMBL" id="FODD01000052">
    <property type="protein sequence ID" value="SEO89617.1"/>
    <property type="molecule type" value="Genomic_DNA"/>
</dbReference>
<accession>A0A1H8TFC1</accession>
<sequence>MMIDTSAAVTMAGILGDTKSLGDQINSLLITTVMSIMCSAFVIMEWARSRSILKAFIAVIAAGALWWGVMNVTVFRDKAGQDIQNPSGAMGAVVQVDPIAGARR</sequence>
<dbReference type="RefSeq" id="WP_143080598.1">
    <property type="nucleotide sequence ID" value="NZ_FODD01000052.1"/>
</dbReference>